<dbReference type="AlphaFoldDB" id="A0ABD0SFA5"/>
<dbReference type="Pfam" id="PF00650">
    <property type="entry name" value="CRAL_TRIO"/>
    <property type="match status" value="1"/>
</dbReference>
<dbReference type="SUPFAM" id="SSF46938">
    <property type="entry name" value="CRAL/TRIO N-terminal domain"/>
    <property type="match status" value="1"/>
</dbReference>
<evidence type="ECO:0000259" key="1">
    <source>
        <dbReference type="PROSITE" id="PS50191"/>
    </source>
</evidence>
<dbReference type="Proteomes" id="UP001549921">
    <property type="component" value="Unassembled WGS sequence"/>
</dbReference>
<evidence type="ECO:0000313" key="2">
    <source>
        <dbReference type="EMBL" id="KAL0818352.1"/>
    </source>
</evidence>
<name>A0ABD0SFA5_LOXSC</name>
<proteinExistence type="predicted"/>
<dbReference type="PANTHER" id="PTHR10174">
    <property type="entry name" value="ALPHA-TOCOPHEROL TRANSFER PROTEIN-RELATED"/>
    <property type="match status" value="1"/>
</dbReference>
<dbReference type="PROSITE" id="PS50191">
    <property type="entry name" value="CRAL_TRIO"/>
    <property type="match status" value="1"/>
</dbReference>
<dbReference type="Gene3D" id="3.40.525.10">
    <property type="entry name" value="CRAL-TRIO lipid binding domain"/>
    <property type="match status" value="1"/>
</dbReference>
<accession>A0ABD0SFA5</accession>
<reference evidence="2 3" key="1">
    <citation type="submission" date="2024-06" db="EMBL/GenBank/DDBJ databases">
        <title>A chromosome-level genome assembly of beet webworm, Loxostege sticticalis.</title>
        <authorList>
            <person name="Zhang Y."/>
        </authorList>
    </citation>
    <scope>NUCLEOTIDE SEQUENCE [LARGE SCALE GENOMIC DNA]</scope>
    <source>
        <strain evidence="2">AQ028</strain>
        <tissue evidence="2">Male pupae</tissue>
    </source>
</reference>
<evidence type="ECO:0000313" key="3">
    <source>
        <dbReference type="Proteomes" id="UP001549921"/>
    </source>
</evidence>
<dbReference type="InterPro" id="IPR001251">
    <property type="entry name" value="CRAL-TRIO_dom"/>
</dbReference>
<dbReference type="PANTHER" id="PTHR10174:SF222">
    <property type="entry name" value="GH10083P-RELATED"/>
    <property type="match status" value="1"/>
</dbReference>
<gene>
    <name evidence="2" type="ORF">ABMA28_008830</name>
</gene>
<feature type="domain" description="CRAL-TRIO" evidence="1">
    <location>
        <begin position="79"/>
        <end position="258"/>
    </location>
</feature>
<comment type="caution">
    <text evidence="2">The sequence shown here is derived from an EMBL/GenBank/DDBJ whole genome shotgun (WGS) entry which is preliminary data.</text>
</comment>
<dbReference type="CDD" id="cd00170">
    <property type="entry name" value="SEC14"/>
    <property type="match status" value="1"/>
</dbReference>
<dbReference type="EMBL" id="JBEDNZ010000022">
    <property type="protein sequence ID" value="KAL0818352.1"/>
    <property type="molecule type" value="Genomic_DNA"/>
</dbReference>
<organism evidence="2 3">
    <name type="scientific">Loxostege sticticalis</name>
    <name type="common">Beet webworm moth</name>
    <dbReference type="NCBI Taxonomy" id="481309"/>
    <lineage>
        <taxon>Eukaryota</taxon>
        <taxon>Metazoa</taxon>
        <taxon>Ecdysozoa</taxon>
        <taxon>Arthropoda</taxon>
        <taxon>Hexapoda</taxon>
        <taxon>Insecta</taxon>
        <taxon>Pterygota</taxon>
        <taxon>Neoptera</taxon>
        <taxon>Endopterygota</taxon>
        <taxon>Lepidoptera</taxon>
        <taxon>Glossata</taxon>
        <taxon>Ditrysia</taxon>
        <taxon>Pyraloidea</taxon>
        <taxon>Crambidae</taxon>
        <taxon>Pyraustinae</taxon>
        <taxon>Loxostege</taxon>
    </lineage>
</organism>
<dbReference type="InterPro" id="IPR036865">
    <property type="entry name" value="CRAL-TRIO_dom_sf"/>
</dbReference>
<protein>
    <recommendedName>
        <fullName evidence="1">CRAL-TRIO domain-containing protein</fullName>
    </recommendedName>
</protein>
<dbReference type="SUPFAM" id="SSF52087">
    <property type="entry name" value="CRAL/TRIO domain"/>
    <property type="match status" value="1"/>
</dbReference>
<sequence>MQALTDKPLLKHNSDTLEVVRREYDLHKPGRIEESVDRLEEWVKAQPHFNKKDYSREYLENFIIHAKGSVERAKEYIEKLCAYKTYGPQHFVYSTKPIDMNLENIHFFPLPRLTKEHHRVYFLRNSTQKDYTLEIVLNYAIKSHFMLEYSLKHNYALGARVILDYRKTDLSYFVTAIKYAEYRNALMPFWKGYATSFKSIHIITTSKIVDLLVAACSQFINPKTFGRIYVHANIEELYDHIDKDLMPSDYGGKEKSTEELNDAWNVELSTDEYMEYIRDMFQATIDPLLKPMDKFDDLFTGMQGTFRSLAID</sequence>
<dbReference type="InterPro" id="IPR036273">
    <property type="entry name" value="CRAL/TRIO_N_dom_sf"/>
</dbReference>